<evidence type="ECO:0000313" key="3">
    <source>
        <dbReference type="Proteomes" id="UP000061432"/>
    </source>
</evidence>
<protein>
    <submittedName>
        <fullName evidence="2">Uncharacterized protein</fullName>
    </submittedName>
</protein>
<reference evidence="2 3" key="1">
    <citation type="journal article" date="2015" name="Genome Announc.">
        <title>Complete Genome Sequence of Methylobacterium aquaticum Strain 22A, Isolated from Racomitrium japonicum Moss.</title>
        <authorList>
            <person name="Tani A."/>
            <person name="Ogura Y."/>
            <person name="Hayashi T."/>
            <person name="Kimbara K."/>
        </authorList>
    </citation>
    <scope>NUCLEOTIDE SEQUENCE [LARGE SCALE GENOMIC DNA]</scope>
    <source>
        <strain evidence="2 3">MA-22A</strain>
        <plasmid evidence="3">Plasmid pMaq22A_1p DNA</plasmid>
    </source>
</reference>
<dbReference type="KEGG" id="maqu:Maq22A_1p36685"/>
<evidence type="ECO:0000256" key="1">
    <source>
        <dbReference type="SAM" id="MobiDB-lite"/>
    </source>
</evidence>
<sequence length="135" mass="14714">MRRQGGVPVRGASSAANSSKPSRLTSTLSLHGQSRRSSVPRVRSLVERISFDQALRAHDCQASAKHRVSKGELRLKVRNGRSWDHYCLACAQQILRKDVAYLKMMLDVAAVPGQVLFAEEIPADGVQALPAPPDA</sequence>
<reference evidence="3" key="2">
    <citation type="submission" date="2015-01" db="EMBL/GenBank/DDBJ databases">
        <title>Complete genome sequence of Methylobacterium aquaticum strain 22A.</title>
        <authorList>
            <person name="Tani A."/>
            <person name="Ogura Y."/>
            <person name="Hayashi T."/>
        </authorList>
    </citation>
    <scope>NUCLEOTIDE SEQUENCE [LARGE SCALE GENOMIC DNA]</scope>
    <source>
        <strain evidence="3">MA-22A</strain>
        <plasmid evidence="3">Plasmid pMaq22A_1p DNA</plasmid>
    </source>
</reference>
<evidence type="ECO:0000313" key="2">
    <source>
        <dbReference type="EMBL" id="BAQ49534.1"/>
    </source>
</evidence>
<feature type="compositionally biased region" description="Polar residues" evidence="1">
    <location>
        <begin position="14"/>
        <end position="32"/>
    </location>
</feature>
<dbReference type="AlphaFoldDB" id="A0A0C6FVC8"/>
<accession>A0A0C6FVC8</accession>
<gene>
    <name evidence="2" type="ORF">Maq22A_1p36685</name>
</gene>
<name>A0A0C6FVC8_9HYPH</name>
<dbReference type="Proteomes" id="UP000061432">
    <property type="component" value="Plasmid pMaq22A_1p"/>
</dbReference>
<feature type="region of interest" description="Disordered" evidence="1">
    <location>
        <begin position="1"/>
        <end position="41"/>
    </location>
</feature>
<dbReference type="EMBL" id="AP014705">
    <property type="protein sequence ID" value="BAQ49534.1"/>
    <property type="molecule type" value="Genomic_DNA"/>
</dbReference>
<geneLocation type="plasmid" evidence="3">
    <name>pMaq22A_1p DNA</name>
</geneLocation>
<proteinExistence type="predicted"/>
<keyword evidence="2" id="KW-0614">Plasmid</keyword>
<dbReference type="PATRIC" id="fig|270351.10.peg.6614"/>
<organism evidence="2 3">
    <name type="scientific">Methylobacterium aquaticum</name>
    <dbReference type="NCBI Taxonomy" id="270351"/>
    <lineage>
        <taxon>Bacteria</taxon>
        <taxon>Pseudomonadati</taxon>
        <taxon>Pseudomonadota</taxon>
        <taxon>Alphaproteobacteria</taxon>
        <taxon>Hyphomicrobiales</taxon>
        <taxon>Methylobacteriaceae</taxon>
        <taxon>Methylobacterium</taxon>
    </lineage>
</organism>